<keyword evidence="3" id="KW-1185">Reference proteome</keyword>
<keyword evidence="1" id="KW-1133">Transmembrane helix</keyword>
<keyword evidence="1" id="KW-0812">Transmembrane</keyword>
<keyword evidence="1" id="KW-0472">Membrane</keyword>
<dbReference type="GeneID" id="25735559"/>
<organism evidence="2 3">
    <name type="scientific">Monoraphidium neglectum</name>
    <dbReference type="NCBI Taxonomy" id="145388"/>
    <lineage>
        <taxon>Eukaryota</taxon>
        <taxon>Viridiplantae</taxon>
        <taxon>Chlorophyta</taxon>
        <taxon>core chlorophytes</taxon>
        <taxon>Chlorophyceae</taxon>
        <taxon>CS clade</taxon>
        <taxon>Sphaeropleales</taxon>
        <taxon>Selenastraceae</taxon>
        <taxon>Monoraphidium</taxon>
    </lineage>
</organism>
<dbReference type="KEGG" id="mng:MNEG_2681"/>
<reference evidence="2 3" key="1">
    <citation type="journal article" date="2013" name="BMC Genomics">
        <title>Reconstruction of the lipid metabolism for the microalga Monoraphidium neglectum from its genome sequence reveals characteristics suitable for biofuel production.</title>
        <authorList>
            <person name="Bogen C."/>
            <person name="Al-Dilaimi A."/>
            <person name="Albersmeier A."/>
            <person name="Wichmann J."/>
            <person name="Grundmann M."/>
            <person name="Rupp O."/>
            <person name="Lauersen K.J."/>
            <person name="Blifernez-Klassen O."/>
            <person name="Kalinowski J."/>
            <person name="Goesmann A."/>
            <person name="Mussgnug J.H."/>
            <person name="Kruse O."/>
        </authorList>
    </citation>
    <scope>NUCLEOTIDE SEQUENCE [LARGE SCALE GENOMIC DNA]</scope>
    <source>
        <strain evidence="2 3">SAG 48.87</strain>
    </source>
</reference>
<dbReference type="EMBL" id="KK100531">
    <property type="protein sequence ID" value="KIZ05276.1"/>
    <property type="molecule type" value="Genomic_DNA"/>
</dbReference>
<dbReference type="RefSeq" id="XP_013904295.1">
    <property type="nucleotide sequence ID" value="XM_014048841.1"/>
</dbReference>
<evidence type="ECO:0000256" key="1">
    <source>
        <dbReference type="SAM" id="Phobius"/>
    </source>
</evidence>
<sequence>MLQQGLLLMSAGALTGPILPALFVCFFLMLRGWKGSVKELSSRRRYTLNSPVHSMEEEDWPEASAGSVAVVAAPPRPDEVAARLEAAELAARLRELRGVAE</sequence>
<feature type="transmembrane region" description="Helical" evidence="1">
    <location>
        <begin position="6"/>
        <end position="30"/>
    </location>
</feature>
<name>A0A0D2NKF1_9CHLO</name>
<evidence type="ECO:0000313" key="3">
    <source>
        <dbReference type="Proteomes" id="UP000054498"/>
    </source>
</evidence>
<protein>
    <submittedName>
        <fullName evidence="2">Uncharacterized protein</fullName>
    </submittedName>
</protein>
<proteinExistence type="predicted"/>
<accession>A0A0D2NKF1</accession>
<dbReference type="AlphaFoldDB" id="A0A0D2NKF1"/>
<evidence type="ECO:0000313" key="2">
    <source>
        <dbReference type="EMBL" id="KIZ05276.1"/>
    </source>
</evidence>
<gene>
    <name evidence="2" type="ORF">MNEG_2681</name>
</gene>
<dbReference type="Proteomes" id="UP000054498">
    <property type="component" value="Unassembled WGS sequence"/>
</dbReference>
<dbReference type="OrthoDB" id="2190844at2759"/>